<protein>
    <submittedName>
        <fullName evidence="4">ABC transporter substrate-binding protein</fullName>
    </submittedName>
</protein>
<gene>
    <name evidence="4" type="ORF">soil367_17460</name>
</gene>
<dbReference type="AlphaFoldDB" id="A0A4P7XNL8"/>
<proteinExistence type="predicted"/>
<dbReference type="PANTHER" id="PTHR30535:SF4">
    <property type="entry name" value="HEMIN-BINDING PERIPLASMIC PROTEIN HMUT"/>
    <property type="match status" value="1"/>
</dbReference>
<accession>A0A4P7XNL8</accession>
<keyword evidence="5" id="KW-1185">Reference proteome</keyword>
<evidence type="ECO:0000313" key="5">
    <source>
        <dbReference type="Proteomes" id="UP000298049"/>
    </source>
</evidence>
<keyword evidence="1 2" id="KW-0732">Signal</keyword>
<evidence type="ECO:0000259" key="3">
    <source>
        <dbReference type="PROSITE" id="PS50983"/>
    </source>
</evidence>
<sequence length="290" mass="30398">MTLSFWWAAPLGLLLAAPLAHAEPRLVSADGAVTETIVALGAASLLAAVDTTSHYPADVIGNLPRVGYLRALPLEGVLSLHPTHLITTDEAGPAQTLDRLVSAGVEVVTLPVARTPQAAVDRIHALGELLGRSAQARSLTARFNEELDAVVRLMADRRGARALVLLAAGGHGVMLGGRDTAAHALLESLGLQNVMADSSGYKPASREALLASKPDVIVIAEASPGQFRAEDWPAITRLEAWQNGHRVTANAMLLLGFGPRLPEAMRIVAAAVPHPGKLVSRSGKSWADAH</sequence>
<dbReference type="SUPFAM" id="SSF53807">
    <property type="entry name" value="Helical backbone' metal receptor"/>
    <property type="match status" value="1"/>
</dbReference>
<organism evidence="4 5">
    <name type="scientific">Hydrocarboniclastica marina</name>
    <dbReference type="NCBI Taxonomy" id="2259620"/>
    <lineage>
        <taxon>Bacteria</taxon>
        <taxon>Pseudomonadati</taxon>
        <taxon>Pseudomonadota</taxon>
        <taxon>Gammaproteobacteria</taxon>
        <taxon>Alteromonadales</taxon>
        <taxon>Alteromonadaceae</taxon>
        <taxon>Hydrocarboniclastica</taxon>
    </lineage>
</organism>
<feature type="signal peptide" evidence="2">
    <location>
        <begin position="1"/>
        <end position="22"/>
    </location>
</feature>
<evidence type="ECO:0000256" key="2">
    <source>
        <dbReference type="SAM" id="SignalP"/>
    </source>
</evidence>
<dbReference type="InterPro" id="IPR050902">
    <property type="entry name" value="ABC_Transporter_SBP"/>
</dbReference>
<dbReference type="Pfam" id="PF01497">
    <property type="entry name" value="Peripla_BP_2"/>
    <property type="match status" value="1"/>
</dbReference>
<dbReference type="InterPro" id="IPR054828">
    <property type="entry name" value="Vit_B12_bind_prot"/>
</dbReference>
<dbReference type="NCBIfam" id="NF038402">
    <property type="entry name" value="TroA_like"/>
    <property type="match status" value="1"/>
</dbReference>
<dbReference type="KEGG" id="hmi:soil367_17460"/>
<dbReference type="InterPro" id="IPR002491">
    <property type="entry name" value="ABC_transptr_periplasmic_BD"/>
</dbReference>
<dbReference type="Proteomes" id="UP000298049">
    <property type="component" value="Chromosome"/>
</dbReference>
<reference evidence="4 5" key="1">
    <citation type="submission" date="2018-07" db="EMBL/GenBank/DDBJ databases">
        <title>Marsedoiliclastica nanhaica gen. nov. sp. nov., a novel marine hydrocarbonoclastic bacterium isolated from an in-situ enriched hydrocarbon-degrading consortium in deep-sea sediment.</title>
        <authorList>
            <person name="Dong C."/>
            <person name="Ma T."/>
            <person name="Liu R."/>
            <person name="Shao Z."/>
        </authorList>
    </citation>
    <scope>NUCLEOTIDE SEQUENCE [LARGE SCALE GENOMIC DNA]</scope>
    <source>
        <strain evidence="5">soil36-7</strain>
    </source>
</reference>
<dbReference type="PANTHER" id="PTHR30535">
    <property type="entry name" value="VITAMIN B12-BINDING PROTEIN"/>
    <property type="match status" value="1"/>
</dbReference>
<evidence type="ECO:0000313" key="4">
    <source>
        <dbReference type="EMBL" id="QCF28027.1"/>
    </source>
</evidence>
<dbReference type="Gene3D" id="3.40.50.1980">
    <property type="entry name" value="Nitrogenase molybdenum iron protein domain"/>
    <property type="match status" value="2"/>
</dbReference>
<evidence type="ECO:0000256" key="1">
    <source>
        <dbReference type="ARBA" id="ARBA00022729"/>
    </source>
</evidence>
<feature type="domain" description="Fe/B12 periplasmic-binding" evidence="3">
    <location>
        <begin position="25"/>
        <end position="276"/>
    </location>
</feature>
<feature type="chain" id="PRO_5020566234" evidence="2">
    <location>
        <begin position="23"/>
        <end position="290"/>
    </location>
</feature>
<dbReference type="OrthoDB" id="9797736at2"/>
<name>A0A4P7XNL8_9ALTE</name>
<dbReference type="PROSITE" id="PS50983">
    <property type="entry name" value="FE_B12_PBP"/>
    <property type="match status" value="1"/>
</dbReference>
<dbReference type="EMBL" id="CP031093">
    <property type="protein sequence ID" value="QCF28027.1"/>
    <property type="molecule type" value="Genomic_DNA"/>
</dbReference>